<dbReference type="Pfam" id="PF01935">
    <property type="entry name" value="DUF87"/>
    <property type="match status" value="1"/>
</dbReference>
<keyword evidence="2" id="KW-0547">Nucleotide-binding</keyword>
<name>A0A4Q4ZM29_9ACTN</name>
<protein>
    <submittedName>
        <fullName evidence="2">ATP-binding protein</fullName>
    </submittedName>
</protein>
<dbReference type="InterPro" id="IPR027417">
    <property type="entry name" value="P-loop_NTPase"/>
</dbReference>
<dbReference type="PANTHER" id="PTHR42957">
    <property type="entry name" value="HELICASE MJ1565-RELATED"/>
    <property type="match status" value="1"/>
</dbReference>
<dbReference type="OrthoDB" id="9806951at2"/>
<dbReference type="Gene3D" id="3.40.50.300">
    <property type="entry name" value="P-loop containing nucleotide triphosphate hydrolases"/>
    <property type="match status" value="2"/>
</dbReference>
<dbReference type="AlphaFoldDB" id="A0A4Q4ZM29"/>
<dbReference type="InterPro" id="IPR003593">
    <property type="entry name" value="AAA+_ATPase"/>
</dbReference>
<gene>
    <name evidence="2" type="ORF">EKO23_01015</name>
</gene>
<dbReference type="InterPro" id="IPR008571">
    <property type="entry name" value="HerA-like"/>
</dbReference>
<dbReference type="SUPFAM" id="SSF52540">
    <property type="entry name" value="P-loop containing nucleoside triphosphate hydrolases"/>
    <property type="match status" value="1"/>
</dbReference>
<dbReference type="Proteomes" id="UP000295198">
    <property type="component" value="Unassembled WGS sequence"/>
</dbReference>
<feature type="domain" description="AAA+ ATPase" evidence="1">
    <location>
        <begin position="20"/>
        <end position="342"/>
    </location>
</feature>
<evidence type="ECO:0000313" key="3">
    <source>
        <dbReference type="Proteomes" id="UP000295198"/>
    </source>
</evidence>
<organism evidence="2 3">
    <name type="scientific">Nocardioides guangzhouensis</name>
    <dbReference type="NCBI Taxonomy" id="2497878"/>
    <lineage>
        <taxon>Bacteria</taxon>
        <taxon>Bacillati</taxon>
        <taxon>Actinomycetota</taxon>
        <taxon>Actinomycetes</taxon>
        <taxon>Propionibacteriales</taxon>
        <taxon>Nocardioidaceae</taxon>
        <taxon>Nocardioides</taxon>
    </lineage>
</organism>
<sequence length="355" mass="38128">MGTWTCGDVTVPARLRSQGFGRHTFLCGQSGSGKTYALGVILEQVLIGTGLRMVILDPNADFVGLGDVRDEASADQSAKLRGLDVRVLGADATGATPLRLRFTAMPRAAQAAVLRLDPIRDRDEYNAYLNIEVRSGDTDIVDVVRRLREGDDAARALAKRIENLGLGSWEVWAGDLPSASEVVGSGARVTVADLSGFMDPHEPVAVALDLIEQLWLQRGSRTPTLIVVDEAHNLCPAVPQGPIQTLLVERLIQIAAEGRKYGLWLFLSSQRPSKIHPQVLSQCDNLVLMRMNSPGDVAELTEMFGFAPPALLATSPSFTQGEALVAGTFAARPSIVRMGQRLTQEGGRDVAVPGV</sequence>
<keyword evidence="2" id="KW-0067">ATP-binding</keyword>
<evidence type="ECO:0000313" key="2">
    <source>
        <dbReference type="EMBL" id="RYP89118.1"/>
    </source>
</evidence>
<dbReference type="EMBL" id="SDKM01000001">
    <property type="protein sequence ID" value="RYP89118.1"/>
    <property type="molecule type" value="Genomic_DNA"/>
</dbReference>
<dbReference type="InterPro" id="IPR002789">
    <property type="entry name" value="HerA_central"/>
</dbReference>
<reference evidence="2 3" key="1">
    <citation type="submission" date="2019-01" db="EMBL/GenBank/DDBJ databases">
        <title>Nocardioides guangzhouensis sp. nov., an actinobacterium isolated from soil.</title>
        <authorList>
            <person name="Fu Y."/>
            <person name="Cai Y."/>
            <person name="Lin Z."/>
            <person name="Chen P."/>
        </authorList>
    </citation>
    <scope>NUCLEOTIDE SEQUENCE [LARGE SCALE GENOMIC DNA]</scope>
    <source>
        <strain evidence="2 3">130</strain>
    </source>
</reference>
<dbReference type="SMART" id="SM00382">
    <property type="entry name" value="AAA"/>
    <property type="match status" value="1"/>
</dbReference>
<keyword evidence="3" id="KW-1185">Reference proteome</keyword>
<evidence type="ECO:0000259" key="1">
    <source>
        <dbReference type="SMART" id="SM00382"/>
    </source>
</evidence>
<dbReference type="GO" id="GO:0005524">
    <property type="term" value="F:ATP binding"/>
    <property type="evidence" value="ECO:0007669"/>
    <property type="project" value="UniProtKB-KW"/>
</dbReference>
<accession>A0A4Q4ZM29</accession>
<dbReference type="PANTHER" id="PTHR42957:SF1">
    <property type="entry name" value="HELICASE MJ1565-RELATED"/>
    <property type="match status" value="1"/>
</dbReference>
<proteinExistence type="predicted"/>
<comment type="caution">
    <text evidence="2">The sequence shown here is derived from an EMBL/GenBank/DDBJ whole genome shotgun (WGS) entry which is preliminary data.</text>
</comment>